<protein>
    <submittedName>
        <fullName evidence="2">Uncharacterized protein</fullName>
    </submittedName>
</protein>
<organism evidence="2 3">
    <name type="scientific">Ustilago hordei</name>
    <name type="common">Barley covered smut fungus</name>
    <dbReference type="NCBI Taxonomy" id="120017"/>
    <lineage>
        <taxon>Eukaryota</taxon>
        <taxon>Fungi</taxon>
        <taxon>Dikarya</taxon>
        <taxon>Basidiomycota</taxon>
        <taxon>Ustilaginomycotina</taxon>
        <taxon>Ustilaginomycetes</taxon>
        <taxon>Ustilaginales</taxon>
        <taxon>Ustilaginaceae</taxon>
        <taxon>Ustilago</taxon>
    </lineage>
</organism>
<dbReference type="HOGENOM" id="CLU_2470754_0_0_1"/>
<reference evidence="2 3" key="1">
    <citation type="journal article" date="2012" name="Plant Cell">
        <title>Genome comparison of barley and maize smut fungi reveals targeted loss of RNA silencing components and species-specific presence of transposable elements.</title>
        <authorList>
            <person name="Laurie J.D."/>
            <person name="Ali S."/>
            <person name="Linning R."/>
            <person name="Mannhaupt G."/>
            <person name="Wong P."/>
            <person name="Gueldener U."/>
            <person name="Muensterkoetter M."/>
            <person name="Moore R."/>
            <person name="Kahmann R."/>
            <person name="Bakkeren G."/>
            <person name="Schirawski J."/>
        </authorList>
    </citation>
    <scope>NUCLEOTIDE SEQUENCE [LARGE SCALE GENOMIC DNA]</scope>
    <source>
        <strain evidence="3">Uh4875-4</strain>
    </source>
</reference>
<accession>I2G424</accession>
<evidence type="ECO:0000256" key="1">
    <source>
        <dbReference type="SAM" id="MobiDB-lite"/>
    </source>
</evidence>
<dbReference type="Proteomes" id="UP000006174">
    <property type="component" value="Unassembled WGS sequence"/>
</dbReference>
<evidence type="ECO:0000313" key="2">
    <source>
        <dbReference type="EMBL" id="CCF53917.1"/>
    </source>
</evidence>
<comment type="caution">
    <text evidence="2">The sequence shown here is derived from an EMBL/GenBank/DDBJ whole genome shotgun (WGS) entry which is preliminary data.</text>
</comment>
<evidence type="ECO:0000313" key="3">
    <source>
        <dbReference type="Proteomes" id="UP000006174"/>
    </source>
</evidence>
<name>I2G424_USTHO</name>
<dbReference type="EMBL" id="CAGI01000186">
    <property type="protein sequence ID" value="CCF53917.1"/>
    <property type="molecule type" value="Genomic_DNA"/>
</dbReference>
<proteinExistence type="predicted"/>
<gene>
    <name evidence="2" type="ORF">UHOR_16255</name>
</gene>
<feature type="compositionally biased region" description="Acidic residues" evidence="1">
    <location>
        <begin position="48"/>
        <end position="60"/>
    </location>
</feature>
<sequence length="88" mass="9882">MRRVTYLGEECGDDMVLTTGRRARDYQDARALEVWAVGSGQWAVGGGGDDDDDDDDDDDGGWLVGWWRRLQQGDCRNERKVGSRGKDD</sequence>
<feature type="region of interest" description="Disordered" evidence="1">
    <location>
        <begin position="41"/>
        <end position="60"/>
    </location>
</feature>
<dbReference type="AlphaFoldDB" id="I2G424"/>
<keyword evidence="3" id="KW-1185">Reference proteome</keyword>